<feature type="region of interest" description="Disordered" evidence="1">
    <location>
        <begin position="66"/>
        <end position="95"/>
    </location>
</feature>
<dbReference type="AlphaFoldDB" id="A0A8T0RU41"/>
<reference evidence="2 3" key="1">
    <citation type="submission" date="2020-05" db="EMBL/GenBank/DDBJ databases">
        <title>WGS assembly of Panicum virgatum.</title>
        <authorList>
            <person name="Lovell J.T."/>
            <person name="Jenkins J."/>
            <person name="Shu S."/>
            <person name="Juenger T.E."/>
            <person name="Schmutz J."/>
        </authorList>
    </citation>
    <scope>NUCLEOTIDE SEQUENCE [LARGE SCALE GENOMIC DNA]</scope>
    <source>
        <strain evidence="3">cv. AP13</strain>
    </source>
</reference>
<evidence type="ECO:0000256" key="1">
    <source>
        <dbReference type="SAM" id="MobiDB-lite"/>
    </source>
</evidence>
<feature type="compositionally biased region" description="Basic and acidic residues" evidence="1">
    <location>
        <begin position="79"/>
        <end position="95"/>
    </location>
</feature>
<gene>
    <name evidence="2" type="ORF">PVAP13_5NG229000</name>
</gene>
<comment type="caution">
    <text evidence="2">The sequence shown here is derived from an EMBL/GenBank/DDBJ whole genome shotgun (WGS) entry which is preliminary data.</text>
</comment>
<keyword evidence="3" id="KW-1185">Reference proteome</keyword>
<dbReference type="EMBL" id="CM029046">
    <property type="protein sequence ID" value="KAG2588964.1"/>
    <property type="molecule type" value="Genomic_DNA"/>
</dbReference>
<proteinExistence type="predicted"/>
<dbReference type="Proteomes" id="UP000823388">
    <property type="component" value="Chromosome 5N"/>
</dbReference>
<evidence type="ECO:0000313" key="2">
    <source>
        <dbReference type="EMBL" id="KAG2588964.1"/>
    </source>
</evidence>
<name>A0A8T0RU41_PANVG</name>
<accession>A0A8T0RU41</accession>
<organism evidence="2 3">
    <name type="scientific">Panicum virgatum</name>
    <name type="common">Blackwell switchgrass</name>
    <dbReference type="NCBI Taxonomy" id="38727"/>
    <lineage>
        <taxon>Eukaryota</taxon>
        <taxon>Viridiplantae</taxon>
        <taxon>Streptophyta</taxon>
        <taxon>Embryophyta</taxon>
        <taxon>Tracheophyta</taxon>
        <taxon>Spermatophyta</taxon>
        <taxon>Magnoliopsida</taxon>
        <taxon>Liliopsida</taxon>
        <taxon>Poales</taxon>
        <taxon>Poaceae</taxon>
        <taxon>PACMAD clade</taxon>
        <taxon>Panicoideae</taxon>
        <taxon>Panicodae</taxon>
        <taxon>Paniceae</taxon>
        <taxon>Panicinae</taxon>
        <taxon>Panicum</taxon>
        <taxon>Panicum sect. Hiantes</taxon>
    </lineage>
</organism>
<evidence type="ECO:0000313" key="3">
    <source>
        <dbReference type="Proteomes" id="UP000823388"/>
    </source>
</evidence>
<sequence>MFKVCHTSNKTGMTDEVKETVSTMENMLAQPAQDMETARSSTEIVSKVLTQNSAASTFLKNAGIETSVSKSAASATREAQLREQLQAEKERADHLQEELDNLKKKAADTEESMARIQEEVRRTQQEMEEFRKKQEANDLILQRILGLKSGSGP</sequence>
<protein>
    <submittedName>
        <fullName evidence="2">Uncharacterized protein</fullName>
    </submittedName>
</protein>